<dbReference type="AlphaFoldDB" id="A0A8T5CK96"/>
<evidence type="ECO:0000313" key="3">
    <source>
        <dbReference type="EMBL" id="MBS8127581.1"/>
    </source>
</evidence>
<evidence type="ECO:0000313" key="1">
    <source>
        <dbReference type="EMBL" id="MBS8118698.1"/>
    </source>
</evidence>
<dbReference type="Proteomes" id="UP000679371">
    <property type="component" value="Unassembled WGS sequence"/>
</dbReference>
<dbReference type="Pfam" id="PF26264">
    <property type="entry name" value="Halo_Hfq_like"/>
    <property type="match status" value="1"/>
</dbReference>
<accession>A0A8T5CK96</accession>
<gene>
    <name evidence="1" type="ORF">JK351_05905</name>
    <name evidence="4" type="ORF">JK352_05915</name>
    <name evidence="3" type="ORF">JK353_05920</name>
    <name evidence="2" type="ORF">JK354_05915</name>
</gene>
<sequence length="70" mass="7810">MPGRRERRDSPFGGRFEQTIDDAVVHGDADMESALHEGPVRVLVNGWVEVPGGRYLSPHAVHHIDVRVPE</sequence>
<evidence type="ECO:0000313" key="2">
    <source>
        <dbReference type="EMBL" id="MBS8123712.1"/>
    </source>
</evidence>
<dbReference type="EMBL" id="JAERQV010000004">
    <property type="protein sequence ID" value="MBS8123712.1"/>
    <property type="molecule type" value="Genomic_DNA"/>
</dbReference>
<evidence type="ECO:0000313" key="5">
    <source>
        <dbReference type="Proteomes" id="UP000678484"/>
    </source>
</evidence>
<dbReference type="EMBL" id="JAERQU010000004">
    <property type="protein sequence ID" value="MBS8118698.1"/>
    <property type="molecule type" value="Genomic_DNA"/>
</dbReference>
<dbReference type="RefSeq" id="WP_049914910.1">
    <property type="nucleotide sequence ID" value="NZ_JAERQU010000004.1"/>
</dbReference>
<evidence type="ECO:0000313" key="4">
    <source>
        <dbReference type="EMBL" id="MBS8131446.1"/>
    </source>
</evidence>
<dbReference type="Proteomes" id="UP000676028">
    <property type="component" value="Unassembled WGS sequence"/>
</dbReference>
<dbReference type="InterPro" id="IPR058967">
    <property type="entry name" value="Hfq-like"/>
</dbReference>
<proteinExistence type="predicted"/>
<protein>
    <submittedName>
        <fullName evidence="3">Uncharacterized protein</fullName>
    </submittedName>
</protein>
<reference evidence="3" key="1">
    <citation type="journal article" date="2021" name="Nat. Microbiol.">
        <title>Cell division in the archaeon Haloferax volcanii relies on two FtsZ proteins with distinct functions in division ring assembly and constriction.</title>
        <authorList>
            <person name="Liao Y."/>
            <person name="Ithurbide S."/>
            <person name="Evenhuis C."/>
            <person name="Loewe J."/>
            <person name="Duggin I.G."/>
        </authorList>
    </citation>
    <scope>NUCLEOTIDE SEQUENCE</scope>
    <source>
        <strain evidence="1">H98</strain>
        <strain evidence="4">ID112 - delta_ftsZ1_delta_ftsZ2</strain>
        <strain evidence="2">ID76 - delta_ftsZ1</strain>
        <strain evidence="3">ID77 - delta_ftsZ2</strain>
    </source>
</reference>
<dbReference type="Proteomes" id="UP000678484">
    <property type="component" value="Unassembled WGS sequence"/>
</dbReference>
<dbReference type="GeneID" id="25143405"/>
<name>A0A8T5CK96_HALVO</name>
<dbReference type="EMBL" id="JAERQX010000004">
    <property type="protein sequence ID" value="MBS8131446.1"/>
    <property type="molecule type" value="Genomic_DNA"/>
</dbReference>
<dbReference type="EMBL" id="JAERQW010000004">
    <property type="protein sequence ID" value="MBS8127581.1"/>
    <property type="molecule type" value="Genomic_DNA"/>
</dbReference>
<comment type="caution">
    <text evidence="3">The sequence shown here is derived from an EMBL/GenBank/DDBJ whole genome shotgun (WGS) entry which is preliminary data.</text>
</comment>
<dbReference type="Proteomes" id="UP000679789">
    <property type="component" value="Unassembled WGS sequence"/>
</dbReference>
<organism evidence="3 5">
    <name type="scientific">Haloferax volcanii</name>
    <name type="common">Halobacterium volcanii</name>
    <dbReference type="NCBI Taxonomy" id="2246"/>
    <lineage>
        <taxon>Archaea</taxon>
        <taxon>Methanobacteriati</taxon>
        <taxon>Methanobacteriota</taxon>
        <taxon>Stenosarchaea group</taxon>
        <taxon>Halobacteria</taxon>
        <taxon>Halobacteriales</taxon>
        <taxon>Haloferacaceae</taxon>
        <taxon>Haloferax</taxon>
    </lineage>
</organism>